<dbReference type="EMBL" id="CM046124">
    <property type="protein sequence ID" value="KAI8432869.1"/>
    <property type="molecule type" value="Genomic_DNA"/>
</dbReference>
<accession>A0ACC0K923</accession>
<name>A0ACC0K923_CHOFU</name>
<dbReference type="Proteomes" id="UP001064048">
    <property type="component" value="Chromosome 24"/>
</dbReference>
<evidence type="ECO:0000313" key="2">
    <source>
        <dbReference type="Proteomes" id="UP001064048"/>
    </source>
</evidence>
<evidence type="ECO:0000313" key="1">
    <source>
        <dbReference type="EMBL" id="KAI8432869.1"/>
    </source>
</evidence>
<keyword evidence="2" id="KW-1185">Reference proteome</keyword>
<proteinExistence type="predicted"/>
<sequence length="341" mass="37036">MRGHRKGSLKIIILSVVAWSSCAKLDRNYLPPSNAGSSGGSPFLQAPNSGSNLRGTNRNYQDNGFGRSNDFSQGNGLEGDSNDFNNGNDFNQNGFNGGNFNGDGFARAERPQAAFERNAAILRQDSQNDGETYSYAYETENGIYAEESGVATNGVEAQGSYSYTGDDGQVYTVRYTADQNGFVPVGDHIPTPPPVPEEILKALEQNARDEAAGIYDDGSYTEGKYEDSNQYSNYNNNGNGNNYNNGNGFNNGNNFNNANNYNANNYNNGNDFSNSDFNGNDEDTVVTDAAVFRSNQASRGFDGATKAYLPPTQNQRAQGRNGLGPRSRTRPSFNARDGYNY</sequence>
<reference evidence="1 2" key="1">
    <citation type="journal article" date="2022" name="Genome Biol. Evol.">
        <title>The Spruce Budworm Genome: Reconstructing the Evolutionary History of Antifreeze Proteins.</title>
        <authorList>
            <person name="Beliveau C."/>
            <person name="Gagne P."/>
            <person name="Picq S."/>
            <person name="Vernygora O."/>
            <person name="Keeling C.I."/>
            <person name="Pinkney K."/>
            <person name="Doucet D."/>
            <person name="Wen F."/>
            <person name="Johnston J.S."/>
            <person name="Maaroufi H."/>
            <person name="Boyle B."/>
            <person name="Laroche J."/>
            <person name="Dewar K."/>
            <person name="Juretic N."/>
            <person name="Blackburn G."/>
            <person name="Nisole A."/>
            <person name="Brunet B."/>
            <person name="Brandao M."/>
            <person name="Lumley L."/>
            <person name="Duan J."/>
            <person name="Quan G."/>
            <person name="Lucarotti C.J."/>
            <person name="Roe A.D."/>
            <person name="Sperling F.A.H."/>
            <person name="Levesque R.C."/>
            <person name="Cusson M."/>
        </authorList>
    </citation>
    <scope>NUCLEOTIDE SEQUENCE [LARGE SCALE GENOMIC DNA]</scope>
    <source>
        <strain evidence="1">Glfc:IPQL:Cfum</strain>
    </source>
</reference>
<gene>
    <name evidence="1" type="ORF">MSG28_013796</name>
</gene>
<protein>
    <submittedName>
        <fullName evidence="1">Uncharacterized protein</fullName>
    </submittedName>
</protein>
<comment type="caution">
    <text evidence="1">The sequence shown here is derived from an EMBL/GenBank/DDBJ whole genome shotgun (WGS) entry which is preliminary data.</text>
</comment>
<organism evidence="1 2">
    <name type="scientific">Choristoneura fumiferana</name>
    <name type="common">Spruce budworm moth</name>
    <name type="synonym">Archips fumiferana</name>
    <dbReference type="NCBI Taxonomy" id="7141"/>
    <lineage>
        <taxon>Eukaryota</taxon>
        <taxon>Metazoa</taxon>
        <taxon>Ecdysozoa</taxon>
        <taxon>Arthropoda</taxon>
        <taxon>Hexapoda</taxon>
        <taxon>Insecta</taxon>
        <taxon>Pterygota</taxon>
        <taxon>Neoptera</taxon>
        <taxon>Endopterygota</taxon>
        <taxon>Lepidoptera</taxon>
        <taxon>Glossata</taxon>
        <taxon>Ditrysia</taxon>
        <taxon>Tortricoidea</taxon>
        <taxon>Tortricidae</taxon>
        <taxon>Tortricinae</taxon>
        <taxon>Choristoneura</taxon>
    </lineage>
</organism>